<gene>
    <name evidence="2" type="ORF">P9A14_02900</name>
</gene>
<proteinExistence type="predicted"/>
<feature type="domain" description="N-acetyltransferase" evidence="1">
    <location>
        <begin position="167"/>
        <end position="331"/>
    </location>
</feature>
<dbReference type="InterPro" id="IPR056935">
    <property type="entry name" value="Rv0428c-like_C"/>
</dbReference>
<dbReference type="GO" id="GO:0016747">
    <property type="term" value="F:acyltransferase activity, transferring groups other than amino-acyl groups"/>
    <property type="evidence" value="ECO:0007669"/>
    <property type="project" value="InterPro"/>
</dbReference>
<dbReference type="CDD" id="cd04301">
    <property type="entry name" value="NAT_SF"/>
    <property type="match status" value="1"/>
</dbReference>
<dbReference type="SUPFAM" id="SSF55729">
    <property type="entry name" value="Acyl-CoA N-acyltransferases (Nat)"/>
    <property type="match status" value="1"/>
</dbReference>
<dbReference type="EMBL" id="CP121270">
    <property type="protein sequence ID" value="WFP25488.1"/>
    <property type="molecule type" value="Genomic_DNA"/>
</dbReference>
<evidence type="ECO:0000313" key="3">
    <source>
        <dbReference type="Proteomes" id="UP001213504"/>
    </source>
</evidence>
<dbReference type="Gene3D" id="3.40.630.30">
    <property type="match status" value="1"/>
</dbReference>
<dbReference type="RefSeq" id="WP_068970672.1">
    <property type="nucleotide sequence ID" value="NZ_CP121270.1"/>
</dbReference>
<reference evidence="2" key="1">
    <citation type="submission" date="2023-04" db="EMBL/GenBank/DDBJ databases">
        <title>Complete genome sequence of a phthalic acid esters degrading bacterial strain.</title>
        <authorList>
            <person name="Weng L."/>
            <person name="Jia Y."/>
            <person name="Ren L."/>
        </authorList>
    </citation>
    <scope>NUCLEOTIDE SEQUENCE</scope>
    <source>
        <strain evidence="2">RL-LY01</strain>
    </source>
</reference>
<evidence type="ECO:0000313" key="2">
    <source>
        <dbReference type="EMBL" id="WFP25488.1"/>
    </source>
</evidence>
<protein>
    <submittedName>
        <fullName evidence="2">GNAT family N-acetyltransferase</fullName>
    </submittedName>
</protein>
<dbReference type="Proteomes" id="UP001213504">
    <property type="component" value="Chromosome"/>
</dbReference>
<evidence type="ECO:0000259" key="1">
    <source>
        <dbReference type="PROSITE" id="PS51186"/>
    </source>
</evidence>
<accession>A0AAX3T8M8</accession>
<dbReference type="InterPro" id="IPR016181">
    <property type="entry name" value="Acyl_CoA_acyltransferase"/>
</dbReference>
<dbReference type="InterPro" id="IPR000182">
    <property type="entry name" value="GNAT_dom"/>
</dbReference>
<organism evidence="2 3">
    <name type="scientific">Gordonia hongkongensis</name>
    <dbReference type="NCBI Taxonomy" id="1701090"/>
    <lineage>
        <taxon>Bacteria</taxon>
        <taxon>Bacillati</taxon>
        <taxon>Actinomycetota</taxon>
        <taxon>Actinomycetes</taxon>
        <taxon>Mycobacteriales</taxon>
        <taxon>Gordoniaceae</taxon>
        <taxon>Gordonia</taxon>
    </lineage>
</organism>
<sequence>MEVSLSGAVAGDRVVVRYLLGDATPADWRGDPTAARSDVTGVLLDDSDPLRIRRDDEELSIPFAAITSVRLLSAKPVRNSEIRALEHAAALAWPGVETEWVDDWLLRAGHGFSRRANSAVPLARHARPDAATLRHIGEWYADRGLPPLLASPDRLIPSGSVPGDPGVEVQMLTADLPGLRARTGEMHGRTVQLDPQPDTRWLSAYAGGRASRGLDTVAGVVTAGDGPMTFATVDDAAAIGRGSVTESPDGHRWLGLTALWTDPGSRGGGLSSAVVAALTAWGVEQGADSVYLQVESTNRLAGSWYRRLGFGLHHTYRYVTPHVPAASEDIR</sequence>
<dbReference type="PROSITE" id="PS51186">
    <property type="entry name" value="GNAT"/>
    <property type="match status" value="1"/>
</dbReference>
<dbReference type="AlphaFoldDB" id="A0AAX3T8M8"/>
<dbReference type="Pfam" id="PF24553">
    <property type="entry name" value="Rv0428c_C"/>
    <property type="match status" value="1"/>
</dbReference>
<name>A0AAX3T8M8_9ACTN</name>